<dbReference type="AlphaFoldDB" id="A0A0E9SV53"/>
<sequence length="60" mass="6804">MCILIACSLHGKHKTCHITHTTLYRGSRHFWDCLDASPAWSTGHLSFRSFSCSRLLVAKN</sequence>
<name>A0A0E9SV53_ANGAN</name>
<protein>
    <submittedName>
        <fullName evidence="1">Uncharacterized protein</fullName>
    </submittedName>
</protein>
<dbReference type="EMBL" id="GBXM01063391">
    <property type="protein sequence ID" value="JAH45186.1"/>
    <property type="molecule type" value="Transcribed_RNA"/>
</dbReference>
<reference evidence="1" key="2">
    <citation type="journal article" date="2015" name="Fish Shellfish Immunol.">
        <title>Early steps in the European eel (Anguilla anguilla)-Vibrio vulnificus interaction in the gills: Role of the RtxA13 toxin.</title>
        <authorList>
            <person name="Callol A."/>
            <person name="Pajuelo D."/>
            <person name="Ebbesson L."/>
            <person name="Teles M."/>
            <person name="MacKenzie S."/>
            <person name="Amaro C."/>
        </authorList>
    </citation>
    <scope>NUCLEOTIDE SEQUENCE</scope>
</reference>
<accession>A0A0E9SV53</accession>
<evidence type="ECO:0000313" key="1">
    <source>
        <dbReference type="EMBL" id="JAH45186.1"/>
    </source>
</evidence>
<organism evidence="1">
    <name type="scientific">Anguilla anguilla</name>
    <name type="common">European freshwater eel</name>
    <name type="synonym">Muraena anguilla</name>
    <dbReference type="NCBI Taxonomy" id="7936"/>
    <lineage>
        <taxon>Eukaryota</taxon>
        <taxon>Metazoa</taxon>
        <taxon>Chordata</taxon>
        <taxon>Craniata</taxon>
        <taxon>Vertebrata</taxon>
        <taxon>Euteleostomi</taxon>
        <taxon>Actinopterygii</taxon>
        <taxon>Neopterygii</taxon>
        <taxon>Teleostei</taxon>
        <taxon>Anguilliformes</taxon>
        <taxon>Anguillidae</taxon>
        <taxon>Anguilla</taxon>
    </lineage>
</organism>
<reference evidence="1" key="1">
    <citation type="submission" date="2014-11" db="EMBL/GenBank/DDBJ databases">
        <authorList>
            <person name="Amaro Gonzalez C."/>
        </authorList>
    </citation>
    <scope>NUCLEOTIDE SEQUENCE</scope>
</reference>
<proteinExistence type="predicted"/>